<dbReference type="InterPro" id="IPR009072">
    <property type="entry name" value="Histone-fold"/>
</dbReference>
<proteinExistence type="predicted"/>
<protein>
    <recommendedName>
        <fullName evidence="2">Transcription factor CBF/NF-Y/archaeal histone domain-containing protein</fullName>
    </recommendedName>
</protein>
<evidence type="ECO:0008006" key="2">
    <source>
        <dbReference type="Google" id="ProtNLM"/>
    </source>
</evidence>
<evidence type="ECO:0000313" key="1">
    <source>
        <dbReference type="EMBL" id="QHU34534.1"/>
    </source>
</evidence>
<dbReference type="Gene3D" id="1.10.20.10">
    <property type="entry name" value="Histone, subunit A"/>
    <property type="match status" value="1"/>
</dbReference>
<reference evidence="1" key="1">
    <citation type="journal article" date="2020" name="Nature">
        <title>Giant virus diversity and host interactions through global metagenomics.</title>
        <authorList>
            <person name="Schulz F."/>
            <person name="Roux S."/>
            <person name="Paez-Espino D."/>
            <person name="Jungbluth S."/>
            <person name="Walsh D.A."/>
            <person name="Denef V.J."/>
            <person name="McMahon K.D."/>
            <person name="Konstantinidis K.T."/>
            <person name="Eloe-Fadrosh E.A."/>
            <person name="Kyrpides N.C."/>
            <person name="Woyke T."/>
        </authorList>
    </citation>
    <scope>NUCLEOTIDE SEQUENCE</scope>
    <source>
        <strain evidence="1">GVMAG-S-1016713-169</strain>
    </source>
</reference>
<name>A0A6C0LY66_9ZZZZ</name>
<dbReference type="SUPFAM" id="SSF47113">
    <property type="entry name" value="Histone-fold"/>
    <property type="match status" value="1"/>
</dbReference>
<organism evidence="1">
    <name type="scientific">viral metagenome</name>
    <dbReference type="NCBI Taxonomy" id="1070528"/>
    <lineage>
        <taxon>unclassified sequences</taxon>
        <taxon>metagenomes</taxon>
        <taxon>organismal metagenomes</taxon>
    </lineage>
</organism>
<dbReference type="EMBL" id="MN740573">
    <property type="protein sequence ID" value="QHU34534.1"/>
    <property type="molecule type" value="Genomic_DNA"/>
</dbReference>
<dbReference type="AlphaFoldDB" id="A0A6C0LY66"/>
<accession>A0A6C0LY66</accession>
<dbReference type="GO" id="GO:0046982">
    <property type="term" value="F:protein heterodimerization activity"/>
    <property type="evidence" value="ECO:0007669"/>
    <property type="project" value="InterPro"/>
</dbReference>
<sequence length="80" mass="8835">MDYITKPSISRLAKRAGIKTISDDCYLIIHESIGEEINKIISTALAVNKTKTLMVEDIQAAFRLNGYNIAKSNDIGSGKY</sequence>